<proteinExistence type="predicted"/>
<name>A0A5S9F6V9_UABAM</name>
<sequence>MSDEDVLNDPLYIFWGISIHLPYQRHDGRWGYVTLIPKGKDSGKIFDSRKEAQDDALSHVIETAREVIRTGKDLKELW</sequence>
<evidence type="ECO:0000313" key="2">
    <source>
        <dbReference type="Proteomes" id="UP000326354"/>
    </source>
</evidence>
<gene>
    <name evidence="1" type="ORF">UABAM_05502</name>
</gene>
<keyword evidence="2" id="KW-1185">Reference proteome</keyword>
<organism evidence="1 2">
    <name type="scientific">Uabimicrobium amorphum</name>
    <dbReference type="NCBI Taxonomy" id="2596890"/>
    <lineage>
        <taxon>Bacteria</taxon>
        <taxon>Pseudomonadati</taxon>
        <taxon>Planctomycetota</taxon>
        <taxon>Candidatus Uabimicrobiia</taxon>
        <taxon>Candidatus Uabimicrobiales</taxon>
        <taxon>Candidatus Uabimicrobiaceae</taxon>
        <taxon>Candidatus Uabimicrobium</taxon>
    </lineage>
</organism>
<evidence type="ECO:0000313" key="1">
    <source>
        <dbReference type="EMBL" id="BBM87099.1"/>
    </source>
</evidence>
<dbReference type="Proteomes" id="UP000326354">
    <property type="component" value="Chromosome"/>
</dbReference>
<dbReference type="KEGG" id="uam:UABAM_05502"/>
<dbReference type="RefSeq" id="WP_151971128.1">
    <property type="nucleotide sequence ID" value="NZ_AP019860.1"/>
</dbReference>
<dbReference type="AlphaFoldDB" id="A0A5S9F6V9"/>
<accession>A0A5S9F6V9</accession>
<protein>
    <submittedName>
        <fullName evidence="1">Uncharacterized protein</fullName>
    </submittedName>
</protein>
<reference evidence="1 2" key="1">
    <citation type="submission" date="2019-08" db="EMBL/GenBank/DDBJ databases">
        <title>Complete genome sequence of Candidatus Uab amorphum.</title>
        <authorList>
            <person name="Shiratori T."/>
            <person name="Suzuki S."/>
            <person name="Kakizawa Y."/>
            <person name="Ishida K."/>
        </authorList>
    </citation>
    <scope>NUCLEOTIDE SEQUENCE [LARGE SCALE GENOMIC DNA]</scope>
    <source>
        <strain evidence="1 2">SRT547</strain>
    </source>
</reference>
<dbReference type="EMBL" id="AP019860">
    <property type="protein sequence ID" value="BBM87099.1"/>
    <property type="molecule type" value="Genomic_DNA"/>
</dbReference>